<organism evidence="2 3">
    <name type="scientific">Abeliophyllum distichum</name>
    <dbReference type="NCBI Taxonomy" id="126358"/>
    <lineage>
        <taxon>Eukaryota</taxon>
        <taxon>Viridiplantae</taxon>
        <taxon>Streptophyta</taxon>
        <taxon>Embryophyta</taxon>
        <taxon>Tracheophyta</taxon>
        <taxon>Spermatophyta</taxon>
        <taxon>Magnoliopsida</taxon>
        <taxon>eudicotyledons</taxon>
        <taxon>Gunneridae</taxon>
        <taxon>Pentapetalae</taxon>
        <taxon>asterids</taxon>
        <taxon>lamiids</taxon>
        <taxon>Lamiales</taxon>
        <taxon>Oleaceae</taxon>
        <taxon>Forsythieae</taxon>
        <taxon>Abeliophyllum</taxon>
    </lineage>
</organism>
<evidence type="ECO:0000313" key="3">
    <source>
        <dbReference type="Proteomes" id="UP001604336"/>
    </source>
</evidence>
<dbReference type="PANTHER" id="PTHR34291">
    <property type="entry name" value="HYDROXYPROLINE-RICH GLYCOPROTEIN FAMILY PROTEIN"/>
    <property type="match status" value="1"/>
</dbReference>
<dbReference type="PANTHER" id="PTHR34291:SF1">
    <property type="entry name" value="HYDROXYPROLINE-RICH GLYCOPROTEIN FAMILY PROTEIN"/>
    <property type="match status" value="1"/>
</dbReference>
<dbReference type="EMBL" id="JBFOLK010000002">
    <property type="protein sequence ID" value="KAL2531689.1"/>
    <property type="molecule type" value="Genomic_DNA"/>
</dbReference>
<feature type="transmembrane region" description="Helical" evidence="1">
    <location>
        <begin position="12"/>
        <end position="30"/>
    </location>
</feature>
<reference evidence="3" key="1">
    <citation type="submission" date="2024-07" db="EMBL/GenBank/DDBJ databases">
        <title>Two chromosome-level genome assemblies of Korean endemic species Abeliophyllum distichum and Forsythia ovata (Oleaceae).</title>
        <authorList>
            <person name="Jang H."/>
        </authorList>
    </citation>
    <scope>NUCLEOTIDE SEQUENCE [LARGE SCALE GENOMIC DNA]</scope>
</reference>
<sequence length="114" mass="12731">MPSQVSLSEPPSSWWLIFILSGIFSCFYHWEKIRSLRRAAFAADVDLEADNSLAPSKPKPTHMNQSLPVLMPGDHIPKFIALPCPCQPPLPGRIIVQVQKLPLPRQLPPRVAVT</sequence>
<protein>
    <recommendedName>
        <fullName evidence="4">ATP synthase F0 subunit 8</fullName>
    </recommendedName>
</protein>
<evidence type="ECO:0000313" key="2">
    <source>
        <dbReference type="EMBL" id="KAL2531689.1"/>
    </source>
</evidence>
<keyword evidence="1" id="KW-1133">Transmembrane helix</keyword>
<evidence type="ECO:0000256" key="1">
    <source>
        <dbReference type="SAM" id="Phobius"/>
    </source>
</evidence>
<dbReference type="AlphaFoldDB" id="A0ABD1V2Z5"/>
<comment type="caution">
    <text evidence="2">The sequence shown here is derived from an EMBL/GenBank/DDBJ whole genome shotgun (WGS) entry which is preliminary data.</text>
</comment>
<evidence type="ECO:0008006" key="4">
    <source>
        <dbReference type="Google" id="ProtNLM"/>
    </source>
</evidence>
<accession>A0ABD1V2Z5</accession>
<keyword evidence="1" id="KW-0812">Transmembrane</keyword>
<keyword evidence="3" id="KW-1185">Reference proteome</keyword>
<dbReference type="InterPro" id="IPR037699">
    <property type="entry name" value="At5g65660-like"/>
</dbReference>
<proteinExistence type="predicted"/>
<gene>
    <name evidence="2" type="ORF">Adt_05040</name>
</gene>
<name>A0ABD1V2Z5_9LAMI</name>
<keyword evidence="1" id="KW-0472">Membrane</keyword>
<dbReference type="Proteomes" id="UP001604336">
    <property type="component" value="Unassembled WGS sequence"/>
</dbReference>